<accession>A0A840UVV7</accession>
<proteinExistence type="predicted"/>
<evidence type="ECO:0008006" key="3">
    <source>
        <dbReference type="Google" id="ProtNLM"/>
    </source>
</evidence>
<name>A0A840UVV7_9BACT</name>
<organism evidence="1 2">
    <name type="scientific">Desulfoprunum benzoelyticum</name>
    <dbReference type="NCBI Taxonomy" id="1506996"/>
    <lineage>
        <taxon>Bacteria</taxon>
        <taxon>Pseudomonadati</taxon>
        <taxon>Thermodesulfobacteriota</taxon>
        <taxon>Desulfobulbia</taxon>
        <taxon>Desulfobulbales</taxon>
        <taxon>Desulfobulbaceae</taxon>
        <taxon>Desulfoprunum</taxon>
    </lineage>
</organism>
<dbReference type="RefSeq" id="WP_183349389.1">
    <property type="nucleotide sequence ID" value="NZ_JACHEO010000005.1"/>
</dbReference>
<keyword evidence="2" id="KW-1185">Reference proteome</keyword>
<evidence type="ECO:0000313" key="1">
    <source>
        <dbReference type="EMBL" id="MBB5347534.1"/>
    </source>
</evidence>
<protein>
    <recommendedName>
        <fullName evidence="3">Aspartate kinase</fullName>
    </recommendedName>
</protein>
<reference evidence="1 2" key="1">
    <citation type="submission" date="2020-08" db="EMBL/GenBank/DDBJ databases">
        <title>Genomic Encyclopedia of Type Strains, Phase IV (KMG-IV): sequencing the most valuable type-strain genomes for metagenomic binning, comparative biology and taxonomic classification.</title>
        <authorList>
            <person name="Goeker M."/>
        </authorList>
    </citation>
    <scope>NUCLEOTIDE SEQUENCE [LARGE SCALE GENOMIC DNA]</scope>
    <source>
        <strain evidence="1 2">DSM 28570</strain>
    </source>
</reference>
<dbReference type="EMBL" id="JACHEO010000005">
    <property type="protein sequence ID" value="MBB5347534.1"/>
    <property type="molecule type" value="Genomic_DNA"/>
</dbReference>
<gene>
    <name evidence="1" type="ORF">HNQ81_001255</name>
</gene>
<sequence>MEKQLTPPDEPRIDVGGIKFSPELVQYTCRQVAIADRSLPIVLRQLAGRRINLTYFCSGRDGDLLRSTFCVAAAAALEVDALLAAVPVDAGDVAGRPGTERIERIAGVGTLTIFPHRRSPALLGRVVASLAEAGIAVHSLCTSISALSVNIDFPRLDEAVAILGAIVDLPEHHSPFRPEFSITQIKR</sequence>
<dbReference type="AlphaFoldDB" id="A0A840UVV7"/>
<evidence type="ECO:0000313" key="2">
    <source>
        <dbReference type="Proteomes" id="UP000539642"/>
    </source>
</evidence>
<dbReference type="Proteomes" id="UP000539642">
    <property type="component" value="Unassembled WGS sequence"/>
</dbReference>
<comment type="caution">
    <text evidence="1">The sequence shown here is derived from an EMBL/GenBank/DDBJ whole genome shotgun (WGS) entry which is preliminary data.</text>
</comment>